<dbReference type="InterPro" id="IPR019422">
    <property type="entry name" value="7TM_GPCR_serpentine_rcpt_Srh"/>
</dbReference>
<protein>
    <submittedName>
        <fullName evidence="2">Uncharacterized protein</fullName>
    </submittedName>
</protein>
<dbReference type="Pfam" id="PF10318">
    <property type="entry name" value="7TM_GPCR_Srh"/>
    <property type="match status" value="1"/>
</dbReference>
<keyword evidence="1" id="KW-0812">Transmembrane</keyword>
<organism evidence="2 3">
    <name type="scientific">Caenorhabditis remanei</name>
    <name type="common">Caenorhabditis vulgaris</name>
    <dbReference type="NCBI Taxonomy" id="31234"/>
    <lineage>
        <taxon>Eukaryota</taxon>
        <taxon>Metazoa</taxon>
        <taxon>Ecdysozoa</taxon>
        <taxon>Nematoda</taxon>
        <taxon>Chromadorea</taxon>
        <taxon>Rhabditida</taxon>
        <taxon>Rhabditina</taxon>
        <taxon>Rhabditomorpha</taxon>
        <taxon>Rhabditoidea</taxon>
        <taxon>Rhabditidae</taxon>
        <taxon>Peloderinae</taxon>
        <taxon>Caenorhabditis</taxon>
    </lineage>
</organism>
<dbReference type="GeneID" id="78776884"/>
<accession>A0A6A5GFY6</accession>
<feature type="transmembrane region" description="Helical" evidence="1">
    <location>
        <begin position="39"/>
        <end position="62"/>
    </location>
</feature>
<dbReference type="Proteomes" id="UP000483820">
    <property type="component" value="Chromosome V"/>
</dbReference>
<proteinExistence type="predicted"/>
<sequence>MHYKLLLALFVQSSVTFIFFLIPVISAIVLVLTGYQNQVYNNIIVLAVAIHGIASTLIMVVAHTPYQEFVFWPFNRNRKRPATIVVSIHPSFRLV</sequence>
<gene>
    <name evidence="2" type="ORF">GCK72_020140</name>
</gene>
<keyword evidence="1" id="KW-1133">Transmembrane helix</keyword>
<dbReference type="KEGG" id="crq:GCK72_020140"/>
<dbReference type="AlphaFoldDB" id="A0A6A5GFY6"/>
<dbReference type="RefSeq" id="XP_053582320.1">
    <property type="nucleotide sequence ID" value="XM_053733407.1"/>
</dbReference>
<comment type="caution">
    <text evidence="2">The sequence shown here is derived from an EMBL/GenBank/DDBJ whole genome shotgun (WGS) entry which is preliminary data.</text>
</comment>
<dbReference type="EMBL" id="WUAV01000005">
    <property type="protein sequence ID" value="KAF1753583.1"/>
    <property type="molecule type" value="Genomic_DNA"/>
</dbReference>
<reference evidence="2 3" key="1">
    <citation type="submission" date="2019-12" db="EMBL/GenBank/DDBJ databases">
        <title>Chromosome-level assembly of the Caenorhabditis remanei genome.</title>
        <authorList>
            <person name="Teterina A.A."/>
            <person name="Willis J.H."/>
            <person name="Phillips P.C."/>
        </authorList>
    </citation>
    <scope>NUCLEOTIDE SEQUENCE [LARGE SCALE GENOMIC DNA]</scope>
    <source>
        <strain evidence="2 3">PX506</strain>
        <tissue evidence="2">Whole organism</tissue>
    </source>
</reference>
<evidence type="ECO:0000313" key="3">
    <source>
        <dbReference type="Proteomes" id="UP000483820"/>
    </source>
</evidence>
<name>A0A6A5GFY6_CAERE</name>
<evidence type="ECO:0000313" key="2">
    <source>
        <dbReference type="EMBL" id="KAF1753583.1"/>
    </source>
</evidence>
<feature type="transmembrane region" description="Helical" evidence="1">
    <location>
        <begin position="6"/>
        <end position="32"/>
    </location>
</feature>
<dbReference type="CTD" id="78776884"/>
<keyword evidence="1" id="KW-0472">Membrane</keyword>
<evidence type="ECO:0000256" key="1">
    <source>
        <dbReference type="SAM" id="Phobius"/>
    </source>
</evidence>